<reference evidence="1" key="1">
    <citation type="submission" date="2021-01" db="EMBL/GenBank/DDBJ databases">
        <title>Whole genome shotgun sequence of Catellatospora methionotrophica NBRC 14553.</title>
        <authorList>
            <person name="Komaki H."/>
            <person name="Tamura T."/>
        </authorList>
    </citation>
    <scope>NUCLEOTIDE SEQUENCE</scope>
    <source>
        <strain evidence="1">NBRC 14553</strain>
    </source>
</reference>
<organism evidence="1 2">
    <name type="scientific">Catellatospora methionotrophica</name>
    <dbReference type="NCBI Taxonomy" id="121620"/>
    <lineage>
        <taxon>Bacteria</taxon>
        <taxon>Bacillati</taxon>
        <taxon>Actinomycetota</taxon>
        <taxon>Actinomycetes</taxon>
        <taxon>Micromonosporales</taxon>
        <taxon>Micromonosporaceae</taxon>
        <taxon>Catellatospora</taxon>
    </lineage>
</organism>
<dbReference type="EMBL" id="BONJ01000026">
    <property type="protein sequence ID" value="GIG16312.1"/>
    <property type="molecule type" value="Genomic_DNA"/>
</dbReference>
<sequence>MYVTADHALCLIDQALSTGRDAGSLRAAIREAFASNAPVEHIATRARTSIHDVITVVNEMYAGRADH</sequence>
<dbReference type="RefSeq" id="WP_166385385.1">
    <property type="nucleotide sequence ID" value="NZ_BAAATT010000003.1"/>
</dbReference>
<accession>A0A8J3LBZ0</accession>
<comment type="caution">
    <text evidence="1">The sequence shown here is derived from an EMBL/GenBank/DDBJ whole genome shotgun (WGS) entry which is preliminary data.</text>
</comment>
<dbReference type="Proteomes" id="UP000660339">
    <property type="component" value="Unassembled WGS sequence"/>
</dbReference>
<keyword evidence="2" id="KW-1185">Reference proteome</keyword>
<dbReference type="AlphaFoldDB" id="A0A8J3LBZ0"/>
<evidence type="ECO:0000313" key="2">
    <source>
        <dbReference type="Proteomes" id="UP000660339"/>
    </source>
</evidence>
<evidence type="ECO:0000313" key="1">
    <source>
        <dbReference type="EMBL" id="GIG16312.1"/>
    </source>
</evidence>
<name>A0A8J3LBZ0_9ACTN</name>
<protein>
    <submittedName>
        <fullName evidence="1">Uncharacterized protein</fullName>
    </submittedName>
</protein>
<proteinExistence type="predicted"/>
<gene>
    <name evidence="1" type="ORF">Cme02nite_46440</name>
</gene>